<dbReference type="InterPro" id="IPR013785">
    <property type="entry name" value="Aldolase_TIM"/>
</dbReference>
<evidence type="ECO:0000256" key="3">
    <source>
        <dbReference type="ARBA" id="ARBA00022679"/>
    </source>
</evidence>
<keyword evidence="5 12" id="KW-0479">Metal-binding</keyword>
<dbReference type="InterPro" id="IPR000544">
    <property type="entry name" value="Octanoyltransferase"/>
</dbReference>
<feature type="active site" description="Acyl-thioester intermediate" evidence="11">
    <location>
        <position position="172"/>
    </location>
</feature>
<dbReference type="EC" id="2.8.1.8" evidence="12"/>
<dbReference type="EC" id="2.3.1.181" evidence="11"/>
<dbReference type="HAMAP" id="MF_00206">
    <property type="entry name" value="Lipoyl_synth"/>
    <property type="match status" value="1"/>
</dbReference>
<keyword evidence="6 12" id="KW-0408">Iron</keyword>
<dbReference type="SUPFAM" id="SSF55681">
    <property type="entry name" value="Class II aaRS and biotin synthetases"/>
    <property type="match status" value="1"/>
</dbReference>
<dbReference type="InterPro" id="IPR045864">
    <property type="entry name" value="aa-tRNA-synth_II/BPL/LPL"/>
</dbReference>
<evidence type="ECO:0000256" key="2">
    <source>
        <dbReference type="ARBA" id="ARBA00022485"/>
    </source>
</evidence>
<dbReference type="PANTHER" id="PTHR10949">
    <property type="entry name" value="LIPOYL SYNTHASE"/>
    <property type="match status" value="1"/>
</dbReference>
<dbReference type="NCBIfam" id="NF010925">
    <property type="entry name" value="PRK14345.1"/>
    <property type="match status" value="1"/>
</dbReference>
<evidence type="ECO:0000256" key="4">
    <source>
        <dbReference type="ARBA" id="ARBA00022691"/>
    </source>
</evidence>
<feature type="domain" description="BPL/LPL catalytic" evidence="13">
    <location>
        <begin position="29"/>
        <end position="211"/>
    </location>
</feature>
<feature type="binding site" evidence="12">
    <location>
        <position position="494"/>
    </location>
    <ligand>
        <name>[4Fe-4S] cluster</name>
        <dbReference type="ChEBI" id="CHEBI:49883"/>
        <label>1</label>
    </ligand>
</feature>
<dbReference type="InterPro" id="IPR006638">
    <property type="entry name" value="Elp3/MiaA/NifB-like_rSAM"/>
</dbReference>
<comment type="pathway">
    <text evidence="1 11">Protein modification; protein lipoylation via endogenous pathway; protein N(6)-(lipoyl)lysine from octanoyl-[acyl-carrier-protein]: step 1/2.</text>
</comment>
<evidence type="ECO:0000256" key="9">
    <source>
        <dbReference type="ARBA" id="ARBA00024732"/>
    </source>
</evidence>
<evidence type="ECO:0000256" key="6">
    <source>
        <dbReference type="ARBA" id="ARBA00023004"/>
    </source>
</evidence>
<dbReference type="CDD" id="cd01335">
    <property type="entry name" value="Radical_SAM"/>
    <property type="match status" value="1"/>
</dbReference>
<evidence type="ECO:0000256" key="8">
    <source>
        <dbReference type="ARBA" id="ARBA00023315"/>
    </source>
</evidence>
<dbReference type="SMART" id="SM00729">
    <property type="entry name" value="Elp3"/>
    <property type="match status" value="1"/>
</dbReference>
<dbReference type="InterPro" id="IPR007197">
    <property type="entry name" value="rSAM"/>
</dbReference>
<feature type="binding site" evidence="12">
    <location>
        <position position="285"/>
    </location>
    <ligand>
        <name>[4Fe-4S] cluster</name>
        <dbReference type="ChEBI" id="CHEBI:49883"/>
        <label>2</label>
        <note>4Fe-4S-S-AdoMet</note>
    </ligand>
</feature>
<dbReference type="Pfam" id="PF21948">
    <property type="entry name" value="LplA-B_cat"/>
    <property type="match status" value="1"/>
</dbReference>
<dbReference type="InterPro" id="IPR020605">
    <property type="entry name" value="Octanoyltransferase_CS"/>
</dbReference>
<keyword evidence="3 11" id="KW-0808">Transferase</keyword>
<comment type="pathway">
    <text evidence="12">Protein modification; protein lipoylation via endogenous pathway; protein N(6)-(lipoyl)lysine from octanoyl-[acyl-carrier-protein]: step 2/2.</text>
</comment>
<dbReference type="SFLD" id="SFLDG01058">
    <property type="entry name" value="lipoyl_synthase_like"/>
    <property type="match status" value="1"/>
</dbReference>
<dbReference type="InterPro" id="IPR003698">
    <property type="entry name" value="Lipoyl_synth"/>
</dbReference>
<feature type="binding site" evidence="12">
    <location>
        <position position="281"/>
    </location>
    <ligand>
        <name>[4Fe-4S] cluster</name>
        <dbReference type="ChEBI" id="CHEBI:49883"/>
        <label>2</label>
        <note>4Fe-4S-S-AdoMet</note>
    </ligand>
</feature>
<keyword evidence="16" id="KW-1185">Reference proteome</keyword>
<feature type="binding site" evidence="12">
    <location>
        <position position="266"/>
    </location>
    <ligand>
        <name>[4Fe-4S] cluster</name>
        <dbReference type="ChEBI" id="CHEBI:49883"/>
        <label>1</label>
    </ligand>
</feature>
<dbReference type="HAMAP" id="MF_00013">
    <property type="entry name" value="LipB"/>
    <property type="match status" value="1"/>
</dbReference>
<keyword evidence="7 12" id="KW-0411">Iron-sulfur</keyword>
<dbReference type="Proteomes" id="UP001165492">
    <property type="component" value="Unassembled WGS sequence"/>
</dbReference>
<feature type="site" description="Lowers pKa of active site Cys" evidence="11">
    <location>
        <position position="138"/>
    </location>
</feature>
<dbReference type="PROSITE" id="PS51918">
    <property type="entry name" value="RADICAL_SAM"/>
    <property type="match status" value="1"/>
</dbReference>
<feature type="domain" description="Radical SAM core" evidence="14">
    <location>
        <begin position="267"/>
        <end position="483"/>
    </location>
</feature>
<dbReference type="RefSeq" id="WP_229536211.1">
    <property type="nucleotide sequence ID" value="NZ_JAJHJB010000028.1"/>
</dbReference>
<evidence type="ECO:0000259" key="13">
    <source>
        <dbReference type="PROSITE" id="PS51733"/>
    </source>
</evidence>
<dbReference type="Pfam" id="PF04055">
    <property type="entry name" value="Radical_SAM"/>
    <property type="match status" value="1"/>
</dbReference>
<dbReference type="PANTHER" id="PTHR10949:SF0">
    <property type="entry name" value="LIPOYL SYNTHASE, MITOCHONDRIAL"/>
    <property type="match status" value="1"/>
</dbReference>
<comment type="caution">
    <text evidence="15">The sequence shown here is derived from an EMBL/GenBank/DDBJ whole genome shotgun (WGS) entry which is preliminary data.</text>
</comment>
<dbReference type="Gene3D" id="3.20.20.70">
    <property type="entry name" value="Aldolase class I"/>
    <property type="match status" value="1"/>
</dbReference>
<dbReference type="NCBIfam" id="TIGR00510">
    <property type="entry name" value="lipA"/>
    <property type="match status" value="1"/>
</dbReference>
<keyword evidence="4 12" id="KW-0949">S-adenosyl-L-methionine</keyword>
<comment type="similarity">
    <text evidence="11">Belongs to the LipB family.</text>
</comment>
<protein>
    <recommendedName>
        <fullName evidence="11 12">Multifunctional fusion protein</fullName>
    </recommendedName>
    <domain>
        <recommendedName>
            <fullName evidence="12">Lipoyl synthase</fullName>
            <ecNumber evidence="12">2.8.1.8</ecNumber>
        </recommendedName>
        <alternativeName>
            <fullName evidence="12">Lip-syn</fullName>
        </alternativeName>
        <alternativeName>
            <fullName evidence="12">Lipoate synthase</fullName>
        </alternativeName>
        <alternativeName>
            <fullName evidence="12">Lipoic acid synthase</fullName>
        </alternativeName>
        <alternativeName>
            <fullName evidence="12">Sulfur insertion protein LipA</fullName>
            <shortName evidence="12">LS</shortName>
        </alternativeName>
    </domain>
    <domain>
        <recommendedName>
            <fullName evidence="11">Octanoyltransferase</fullName>
            <ecNumber evidence="11">2.3.1.181</ecNumber>
        </recommendedName>
        <alternativeName>
            <fullName evidence="11">Lipoate-protein ligase B</fullName>
        </alternativeName>
        <alternativeName>
            <fullName evidence="11">Lipoyl/octanoyl transferase</fullName>
        </alternativeName>
        <alternativeName>
            <fullName evidence="11">Octanoyl-[acyl-carrier-protein]-protein N-octanoyltransferase</fullName>
        </alternativeName>
    </domain>
</protein>
<dbReference type="NCBIfam" id="TIGR00214">
    <property type="entry name" value="lipB"/>
    <property type="match status" value="1"/>
</dbReference>
<dbReference type="InterPro" id="IPR058240">
    <property type="entry name" value="rSAM_sf"/>
</dbReference>
<dbReference type="SFLD" id="SFLDF00271">
    <property type="entry name" value="lipoyl_synthase"/>
    <property type="match status" value="1"/>
</dbReference>
<evidence type="ECO:0000313" key="16">
    <source>
        <dbReference type="Proteomes" id="UP001165492"/>
    </source>
</evidence>
<keyword evidence="11" id="KW-0963">Cytoplasm</keyword>
<dbReference type="GO" id="GO:0016992">
    <property type="term" value="F:lipoate synthase activity"/>
    <property type="evidence" value="ECO:0007669"/>
    <property type="project" value="UniProtKB-EC"/>
</dbReference>
<evidence type="ECO:0000256" key="12">
    <source>
        <dbReference type="HAMAP-Rule" id="MF_00206"/>
    </source>
</evidence>
<reference evidence="15" key="1">
    <citation type="submission" date="2021-11" db="EMBL/GenBank/DDBJ databases">
        <title>Description of a new species Pelosinus isolated from the bottom sediments of Lake Baikal.</title>
        <authorList>
            <person name="Zakharyuk A."/>
        </authorList>
    </citation>
    <scope>NUCLEOTIDE SEQUENCE</scope>
    <source>
        <strain evidence="15">Bkl1</strain>
    </source>
</reference>
<dbReference type="PROSITE" id="PS51733">
    <property type="entry name" value="BPL_LPL_CATALYTIC"/>
    <property type="match status" value="1"/>
</dbReference>
<keyword evidence="2 12" id="KW-0004">4Fe-4S</keyword>
<feature type="binding site" evidence="11">
    <location>
        <begin position="74"/>
        <end position="81"/>
    </location>
    <ligand>
        <name>substrate</name>
    </ligand>
</feature>
<evidence type="ECO:0000256" key="1">
    <source>
        <dbReference type="ARBA" id="ARBA00004821"/>
    </source>
</evidence>
<feature type="binding site" evidence="11">
    <location>
        <begin position="141"/>
        <end position="143"/>
    </location>
    <ligand>
        <name>substrate</name>
    </ligand>
</feature>
<comment type="function">
    <text evidence="12">Catalyzes the radical-mediated insertion of two sulfur atoms into the C-6 and C-8 positions of the octanoyl moiety bound to the lipoyl domains of lipoate-dependent enzymes, thereby converting the octanoylated domains into lipoylated derivatives.</text>
</comment>
<evidence type="ECO:0000256" key="7">
    <source>
        <dbReference type="ARBA" id="ARBA00023014"/>
    </source>
</evidence>
<comment type="subcellular location">
    <subcellularLocation>
        <location evidence="11">Cytoplasm</location>
    </subcellularLocation>
</comment>
<keyword evidence="8 11" id="KW-0012">Acyltransferase</keyword>
<dbReference type="EMBL" id="JAJHJB010000028">
    <property type="protein sequence ID" value="MCC5467187.1"/>
    <property type="molecule type" value="Genomic_DNA"/>
</dbReference>
<comment type="similarity">
    <text evidence="12">Belongs to the radical SAM superfamily. Lipoyl synthase family.</text>
</comment>
<sequence>MIVLNWGLTPYQHGWEFQKSFVKGRRLGYINEDALVLLEHPPVITLGRKGERANILADDAVLTAKDCEVCQVDRGGDVTFHGPGQLVGYPLLDLRHYGQDVHAYVEKLEEVVIRTLRDYGIEAVRDEEYTGLWVGKEKICAIGIGMKSWLSYHGFALNIDADLSYFQLITPCGITGRGVTSMAKILGKAPQMQTVRETVTTHFMAVFGIEHWEMAEGRWLGETVKPSWLKGHVSGNSSVKEMYGMLDEFSLTTVCSGAHCPNIGECYASRTATFMILGSQCTRRCRFCAVPKGVVQPVDQDEPQRVAQMVKKLGLNYVVITSVTRDDLADGGAAHFSQTIKRIRELSPELVIEVLIPDFQGEESALDIIIAAQPEVINHNVETIPALYSRVRPQADYQRSLGVLQYVKKNAPQIVTKSGIMVGLGESPAQVAATLADLRSVGCDSLTVGQYLAPSSEHIPVAEYIVPEQFQSYQKLAKQLGFSHAACGPLVRSSYHAAEGFSSKICLSS</sequence>
<comment type="catalytic activity">
    <reaction evidence="11">
        <text>octanoyl-[ACP] + L-lysyl-[protein] = N(6)-octanoyl-L-lysyl-[protein] + holo-[ACP] + H(+)</text>
        <dbReference type="Rhea" id="RHEA:17665"/>
        <dbReference type="Rhea" id="RHEA-COMP:9636"/>
        <dbReference type="Rhea" id="RHEA-COMP:9685"/>
        <dbReference type="Rhea" id="RHEA-COMP:9752"/>
        <dbReference type="Rhea" id="RHEA-COMP:9928"/>
        <dbReference type="ChEBI" id="CHEBI:15378"/>
        <dbReference type="ChEBI" id="CHEBI:29969"/>
        <dbReference type="ChEBI" id="CHEBI:64479"/>
        <dbReference type="ChEBI" id="CHEBI:78463"/>
        <dbReference type="ChEBI" id="CHEBI:78809"/>
        <dbReference type="EC" id="2.3.1.181"/>
    </reaction>
</comment>
<feature type="binding site" evidence="11">
    <location>
        <begin position="154"/>
        <end position="156"/>
    </location>
    <ligand>
        <name>substrate</name>
    </ligand>
</feature>
<proteinExistence type="inferred from homology"/>
<evidence type="ECO:0000256" key="11">
    <source>
        <dbReference type="HAMAP-Rule" id="MF_00013"/>
    </source>
</evidence>
<comment type="catalytic activity">
    <reaction evidence="10 12">
        <text>[[Fe-S] cluster scaffold protein carrying a second [4Fe-4S](2+) cluster] + N(6)-octanoyl-L-lysyl-[protein] + 2 oxidized [2Fe-2S]-[ferredoxin] + 2 S-adenosyl-L-methionine + 4 H(+) = [[Fe-S] cluster scaffold protein] + N(6)-[(R)-dihydrolipoyl]-L-lysyl-[protein] + 4 Fe(3+) + 2 hydrogen sulfide + 2 5'-deoxyadenosine + 2 L-methionine + 2 reduced [2Fe-2S]-[ferredoxin]</text>
        <dbReference type="Rhea" id="RHEA:16585"/>
        <dbReference type="Rhea" id="RHEA-COMP:9928"/>
        <dbReference type="Rhea" id="RHEA-COMP:10000"/>
        <dbReference type="Rhea" id="RHEA-COMP:10001"/>
        <dbReference type="Rhea" id="RHEA-COMP:10475"/>
        <dbReference type="Rhea" id="RHEA-COMP:14568"/>
        <dbReference type="Rhea" id="RHEA-COMP:14569"/>
        <dbReference type="ChEBI" id="CHEBI:15378"/>
        <dbReference type="ChEBI" id="CHEBI:17319"/>
        <dbReference type="ChEBI" id="CHEBI:29034"/>
        <dbReference type="ChEBI" id="CHEBI:29919"/>
        <dbReference type="ChEBI" id="CHEBI:33722"/>
        <dbReference type="ChEBI" id="CHEBI:33737"/>
        <dbReference type="ChEBI" id="CHEBI:33738"/>
        <dbReference type="ChEBI" id="CHEBI:57844"/>
        <dbReference type="ChEBI" id="CHEBI:59789"/>
        <dbReference type="ChEBI" id="CHEBI:78809"/>
        <dbReference type="ChEBI" id="CHEBI:83100"/>
        <dbReference type="EC" id="2.8.1.8"/>
    </reaction>
</comment>
<dbReference type="SUPFAM" id="SSF102114">
    <property type="entry name" value="Radical SAM enzymes"/>
    <property type="match status" value="1"/>
</dbReference>
<feature type="binding site" evidence="12">
    <location>
        <position position="288"/>
    </location>
    <ligand>
        <name>[4Fe-4S] cluster</name>
        <dbReference type="ChEBI" id="CHEBI:49883"/>
        <label>2</label>
        <note>4Fe-4S-S-AdoMet</note>
    </ligand>
</feature>
<evidence type="ECO:0000259" key="14">
    <source>
        <dbReference type="PROSITE" id="PS51918"/>
    </source>
</evidence>
<feature type="binding site" evidence="12">
    <location>
        <position position="255"/>
    </location>
    <ligand>
        <name>[4Fe-4S] cluster</name>
        <dbReference type="ChEBI" id="CHEBI:49883"/>
        <label>1</label>
    </ligand>
</feature>
<dbReference type="NCBIfam" id="NF009544">
    <property type="entry name" value="PRK12928.1"/>
    <property type="match status" value="1"/>
</dbReference>
<comment type="cofactor">
    <cofactor evidence="12">
        <name>[4Fe-4S] cluster</name>
        <dbReference type="ChEBI" id="CHEBI:49883"/>
    </cofactor>
    <text evidence="12">Binds 2 [4Fe-4S] clusters per subunit. One cluster is coordinated with 3 cysteines and an exchangeable S-adenosyl-L-methionine.</text>
</comment>
<dbReference type="SFLD" id="SFLDS00029">
    <property type="entry name" value="Radical_SAM"/>
    <property type="match status" value="1"/>
</dbReference>
<dbReference type="PROSITE" id="PS01313">
    <property type="entry name" value="LIPB"/>
    <property type="match status" value="1"/>
</dbReference>
<dbReference type="NCBIfam" id="NF004019">
    <property type="entry name" value="PRK05481.1"/>
    <property type="match status" value="1"/>
</dbReference>
<evidence type="ECO:0000313" key="15">
    <source>
        <dbReference type="EMBL" id="MCC5467187.1"/>
    </source>
</evidence>
<accession>A0ABS8HW64</accession>
<comment type="function">
    <text evidence="9 11">Catalyzes the transfer of endogenously produced octanoic acid from octanoyl-acyl-carrier-protein onto the lipoyl domains of lipoate-dependent enzymes. Lipoyl-ACP can also act as a substrate although octanoyl-ACP is likely to be the physiological substrate.</text>
</comment>
<dbReference type="CDD" id="cd16444">
    <property type="entry name" value="LipB"/>
    <property type="match status" value="1"/>
</dbReference>
<feature type="binding site" evidence="12">
    <location>
        <position position="260"/>
    </location>
    <ligand>
        <name>[4Fe-4S] cluster</name>
        <dbReference type="ChEBI" id="CHEBI:49883"/>
        <label>1</label>
    </ligand>
</feature>
<dbReference type="InterPro" id="IPR004143">
    <property type="entry name" value="BPL_LPL_catalytic"/>
</dbReference>
<evidence type="ECO:0000256" key="10">
    <source>
        <dbReference type="ARBA" id="ARBA00047326"/>
    </source>
</evidence>
<name>A0ABS8HW64_9FIRM</name>
<dbReference type="Gene3D" id="3.30.930.10">
    <property type="entry name" value="Bira Bifunctional Protein, Domain 2"/>
    <property type="match status" value="1"/>
</dbReference>
<evidence type="ECO:0000256" key="5">
    <source>
        <dbReference type="ARBA" id="ARBA00022723"/>
    </source>
</evidence>
<organism evidence="15 16">
    <name type="scientific">Pelosinus baikalensis</name>
    <dbReference type="NCBI Taxonomy" id="2892015"/>
    <lineage>
        <taxon>Bacteria</taxon>
        <taxon>Bacillati</taxon>
        <taxon>Bacillota</taxon>
        <taxon>Negativicutes</taxon>
        <taxon>Selenomonadales</taxon>
        <taxon>Sporomusaceae</taxon>
        <taxon>Pelosinus</taxon>
    </lineage>
</organism>
<comment type="miscellaneous">
    <text evidence="11">In the reaction, the free carboxyl group of octanoic acid is attached via an amide linkage to the epsilon-amino group of a specific lysine residue of lipoyl domains of lipoate-dependent enzymes.</text>
</comment>
<gene>
    <name evidence="12 15" type="primary">lipA</name>
    <name evidence="11" type="synonym">lipB</name>
    <name evidence="15" type="ORF">LMF89_17780</name>
</gene>